<dbReference type="Pfam" id="PF22062">
    <property type="entry name" value="OB_DPOA2"/>
    <property type="match status" value="1"/>
</dbReference>
<evidence type="ECO:0000313" key="10">
    <source>
        <dbReference type="Proteomes" id="UP000186594"/>
    </source>
</evidence>
<evidence type="ECO:0000256" key="2">
    <source>
        <dbReference type="ARBA" id="ARBA00007299"/>
    </source>
</evidence>
<feature type="compositionally biased region" description="Polar residues" evidence="6">
    <location>
        <begin position="66"/>
        <end position="92"/>
    </location>
</feature>
<keyword evidence="5" id="KW-0539">Nucleus</keyword>
<feature type="domain" description="DNA polymerase alpha/delta/epsilon subunit B" evidence="7">
    <location>
        <begin position="299"/>
        <end position="408"/>
    </location>
</feature>
<dbReference type="GO" id="GO:0003677">
    <property type="term" value="F:DNA binding"/>
    <property type="evidence" value="ECO:0007669"/>
    <property type="project" value="InterPro"/>
</dbReference>
<dbReference type="PIRSF" id="PIRSF018300">
    <property type="entry name" value="DNA_pol_alph_2"/>
    <property type="match status" value="1"/>
</dbReference>
<gene>
    <name evidence="9" type="ORF">NEOLI_000157</name>
</gene>
<evidence type="ECO:0000256" key="5">
    <source>
        <dbReference type="ARBA" id="ARBA00023242"/>
    </source>
</evidence>
<feature type="domain" description="DNA polymerase alpha subunit B OB" evidence="8">
    <location>
        <begin position="163"/>
        <end position="271"/>
    </location>
</feature>
<dbReference type="STRING" id="1198029.A0A1U7LTL4"/>
<organism evidence="9 10">
    <name type="scientific">Neolecta irregularis (strain DAH-3)</name>
    <dbReference type="NCBI Taxonomy" id="1198029"/>
    <lineage>
        <taxon>Eukaryota</taxon>
        <taxon>Fungi</taxon>
        <taxon>Dikarya</taxon>
        <taxon>Ascomycota</taxon>
        <taxon>Taphrinomycotina</taxon>
        <taxon>Neolectales</taxon>
        <taxon>Neolectaceae</taxon>
        <taxon>Neolecta</taxon>
    </lineage>
</organism>
<dbReference type="OrthoDB" id="336885at2759"/>
<evidence type="ECO:0000256" key="3">
    <source>
        <dbReference type="ARBA" id="ARBA00018596"/>
    </source>
</evidence>
<dbReference type="GO" id="GO:0005658">
    <property type="term" value="C:alpha DNA polymerase:primase complex"/>
    <property type="evidence" value="ECO:0007669"/>
    <property type="project" value="TreeGrafter"/>
</dbReference>
<sequence length="419" mass="46332">MDSADSMQIDEGPINVNSSDTVEAELRSHFGPVLENQPDIMAECLSMLRLLEGSSPNTPRIKRKSQNNQNETPIQTKSRVLNNETPTGTTPLTPVANFKENQLTSITPYSQRTNSGLVVDTLNPNLEIAKPVDHAEPRVKMTINLDLSKYSFKIMHQKLMDASETLDDRIEMFTEVFQRHHSFTEDDLGNPSRISQTDIIAIGRIASDSITGGRLNPASLVLETSRRLGAGARVPLKIDDIPSYALFPGQIVALRGNDAGGGYFAVKEIYSTPMLPMPITPIAEIKNYRDKVGDTPLSVVIASGPYTTEDDLEFEPLTDLINKIIDEKPDVAILLGPFLDINNPMVVSGDLQIDNPDITTLDDFFKHMVISKLAQIPNSTTVIMIPSTRDACDKHACWPQQGFDRKNMGLPKVLFSQMK</sequence>
<dbReference type="GO" id="GO:0006270">
    <property type="term" value="P:DNA replication initiation"/>
    <property type="evidence" value="ECO:0007669"/>
    <property type="project" value="TreeGrafter"/>
</dbReference>
<dbReference type="InterPro" id="IPR016722">
    <property type="entry name" value="DNA_pol_alpha_bsu"/>
</dbReference>
<reference evidence="9 10" key="1">
    <citation type="submission" date="2016-04" db="EMBL/GenBank/DDBJ databases">
        <title>Evolutionary innovation and constraint leading to complex multicellularity in the Ascomycota.</title>
        <authorList>
            <person name="Cisse O."/>
            <person name="Nguyen A."/>
            <person name="Hewitt D.A."/>
            <person name="Jedd G."/>
            <person name="Stajich J.E."/>
        </authorList>
    </citation>
    <scope>NUCLEOTIDE SEQUENCE [LARGE SCALE GENOMIC DNA]</scope>
    <source>
        <strain evidence="9 10">DAH-3</strain>
    </source>
</reference>
<dbReference type="InterPro" id="IPR007185">
    <property type="entry name" value="DNA_pol_a/d/e_bsu"/>
</dbReference>
<accession>A0A1U7LTL4</accession>
<keyword evidence="4" id="KW-0235">DNA replication</keyword>
<dbReference type="Gene3D" id="3.60.21.60">
    <property type="match status" value="1"/>
</dbReference>
<evidence type="ECO:0000259" key="7">
    <source>
        <dbReference type="Pfam" id="PF04042"/>
    </source>
</evidence>
<evidence type="ECO:0000313" key="9">
    <source>
        <dbReference type="EMBL" id="OLL25984.1"/>
    </source>
</evidence>
<feature type="region of interest" description="Disordered" evidence="6">
    <location>
        <begin position="53"/>
        <end position="92"/>
    </location>
</feature>
<comment type="caution">
    <text evidence="9">The sequence shown here is derived from an EMBL/GenBank/DDBJ whole genome shotgun (WGS) entry which is preliminary data.</text>
</comment>
<evidence type="ECO:0000256" key="6">
    <source>
        <dbReference type="SAM" id="MobiDB-lite"/>
    </source>
</evidence>
<protein>
    <recommendedName>
        <fullName evidence="3">DNA polymerase alpha subunit B</fullName>
    </recommendedName>
</protein>
<name>A0A1U7LTL4_NEOID</name>
<dbReference type="PANTHER" id="PTHR23061:SF12">
    <property type="entry name" value="DNA POLYMERASE ALPHA SUBUNIT B"/>
    <property type="match status" value="1"/>
</dbReference>
<proteinExistence type="inferred from homology"/>
<comment type="subcellular location">
    <subcellularLocation>
        <location evidence="1">Nucleus</location>
    </subcellularLocation>
</comment>
<dbReference type="Pfam" id="PF04042">
    <property type="entry name" value="DNA_pol_E_B"/>
    <property type="match status" value="1"/>
</dbReference>
<dbReference type="InterPro" id="IPR054300">
    <property type="entry name" value="OB_DPOA2"/>
</dbReference>
<dbReference type="Proteomes" id="UP000186594">
    <property type="component" value="Unassembled WGS sequence"/>
</dbReference>
<dbReference type="PANTHER" id="PTHR23061">
    <property type="entry name" value="DNA POLYMERASE 2 ALPHA 70 KDA SUBUNIT"/>
    <property type="match status" value="1"/>
</dbReference>
<evidence type="ECO:0000259" key="8">
    <source>
        <dbReference type="Pfam" id="PF22062"/>
    </source>
</evidence>
<comment type="similarity">
    <text evidence="2">Belongs to the DNA polymerase alpha subunit B family.</text>
</comment>
<evidence type="ECO:0000256" key="4">
    <source>
        <dbReference type="ARBA" id="ARBA00022705"/>
    </source>
</evidence>
<evidence type="ECO:0000256" key="1">
    <source>
        <dbReference type="ARBA" id="ARBA00004123"/>
    </source>
</evidence>
<dbReference type="EMBL" id="LXFE01000257">
    <property type="protein sequence ID" value="OLL25984.1"/>
    <property type="molecule type" value="Genomic_DNA"/>
</dbReference>
<dbReference type="AlphaFoldDB" id="A0A1U7LTL4"/>
<keyword evidence="10" id="KW-1185">Reference proteome</keyword>